<evidence type="ECO:0008006" key="10">
    <source>
        <dbReference type="Google" id="ProtNLM"/>
    </source>
</evidence>
<evidence type="ECO:0000313" key="8">
    <source>
        <dbReference type="EMBL" id="KJV05378.1"/>
    </source>
</evidence>
<dbReference type="Gene3D" id="2.40.420.20">
    <property type="match status" value="1"/>
</dbReference>
<feature type="chain" id="PRO_5002462279" description="RND efflux pump membrane fusion protein barrel-sandwich domain-containing protein" evidence="5">
    <location>
        <begin position="30"/>
        <end position="378"/>
    </location>
</feature>
<comment type="caution">
    <text evidence="8">The sequence shown here is derived from an EMBL/GenBank/DDBJ whole genome shotgun (WGS) entry which is preliminary data.</text>
</comment>
<evidence type="ECO:0000259" key="7">
    <source>
        <dbReference type="Pfam" id="PF25967"/>
    </source>
</evidence>
<dbReference type="AlphaFoldDB" id="A0A0F3IFQ4"/>
<dbReference type="Proteomes" id="UP000033684">
    <property type="component" value="Unassembled WGS sequence"/>
</dbReference>
<evidence type="ECO:0000313" key="9">
    <source>
        <dbReference type="Proteomes" id="UP000033684"/>
    </source>
</evidence>
<dbReference type="Gene3D" id="1.10.287.470">
    <property type="entry name" value="Helix hairpin bin"/>
    <property type="match status" value="1"/>
</dbReference>
<dbReference type="InterPro" id="IPR058627">
    <property type="entry name" value="MdtA-like_C"/>
</dbReference>
<dbReference type="OrthoDB" id="5730196at2"/>
<evidence type="ECO:0000256" key="2">
    <source>
        <dbReference type="ARBA" id="ARBA00009477"/>
    </source>
</evidence>
<dbReference type="GO" id="GO:0015562">
    <property type="term" value="F:efflux transmembrane transporter activity"/>
    <property type="evidence" value="ECO:0007669"/>
    <property type="project" value="TreeGrafter"/>
</dbReference>
<dbReference type="Pfam" id="PF25917">
    <property type="entry name" value="BSH_RND"/>
    <property type="match status" value="1"/>
</dbReference>
<evidence type="ECO:0000256" key="5">
    <source>
        <dbReference type="SAM" id="SignalP"/>
    </source>
</evidence>
<dbReference type="Pfam" id="PF25967">
    <property type="entry name" value="RND-MFP_C"/>
    <property type="match status" value="1"/>
</dbReference>
<proteinExistence type="inferred from homology"/>
<feature type="domain" description="Multidrug resistance protein MdtA-like barrel-sandwich hybrid" evidence="6">
    <location>
        <begin position="72"/>
        <end position="211"/>
    </location>
</feature>
<comment type="similarity">
    <text evidence="2">Belongs to the membrane fusion protein (MFP) (TC 8.A.1) family.</text>
</comment>
<feature type="domain" description="Multidrug resistance protein MdtA-like C-terminal permuted SH3" evidence="7">
    <location>
        <begin position="306"/>
        <end position="360"/>
    </location>
</feature>
<protein>
    <recommendedName>
        <fullName evidence="10">RND efflux pump membrane fusion protein barrel-sandwich domain-containing protein</fullName>
    </recommendedName>
</protein>
<name>A0A0F3IFQ4_9GAMM</name>
<sequence length="378" mass="41442">MTVKQRRTFSFLGPILLLSLAGAASWLLAQQEPMQTVVEPANPPEVQVVTATANRLRLPVASQGLLQAVHEAELSTSVQGKVISVHPEFLVGGIVKAGQVLVQIEPSHYDLAIVQARARMAEIQRQKAEEQAAALQAKREWQVLGQGQATPLSLHEPQLAEINAKLTQAAAELALAQQQRQACQLSAPLSGRIAAKTVVPGQFVSIGQSLGRVYAWEAMEVRLPLTLKQAEYLQPPATGDTPNVQLNLSNMQKQATLVRREGLIDSANGLEYWVARLQQTEQKTAWYPGSFVQARIQGRELDKVFVLPQAVLTDRQQVVLVDNDNRLRIKSVNIVQLQDQQVWIDQGLNPGDRIVLSGLDMPIDGMKVHVAPIAKPKP</sequence>
<evidence type="ECO:0000256" key="3">
    <source>
        <dbReference type="ARBA" id="ARBA00022448"/>
    </source>
</evidence>
<keyword evidence="4" id="KW-0175">Coiled coil</keyword>
<dbReference type="GO" id="GO:1990281">
    <property type="term" value="C:efflux pump complex"/>
    <property type="evidence" value="ECO:0007669"/>
    <property type="project" value="TreeGrafter"/>
</dbReference>
<reference evidence="9" key="1">
    <citation type="submission" date="2015-03" db="EMBL/GenBank/DDBJ databases">
        <title>Draft genome sequence of a novel methanotroph (Sn10-6) isolated from flooded ricefield rhizosphere in India.</title>
        <authorList>
            <person name="Pandit P.S."/>
            <person name="Pore S.D."/>
            <person name="Arora P."/>
            <person name="Kapse N.G."/>
            <person name="Dhakephalkar P.K."/>
            <person name="Rahalkar M.C."/>
        </authorList>
    </citation>
    <scope>NUCLEOTIDE SEQUENCE [LARGE SCALE GENOMIC DNA]</scope>
    <source>
        <strain evidence="9">Sn10-6</strain>
    </source>
</reference>
<evidence type="ECO:0000256" key="1">
    <source>
        <dbReference type="ARBA" id="ARBA00004196"/>
    </source>
</evidence>
<dbReference type="NCBIfam" id="TIGR01730">
    <property type="entry name" value="RND_mfp"/>
    <property type="match status" value="1"/>
</dbReference>
<keyword evidence="5" id="KW-0732">Signal</keyword>
<organism evidence="8 9">
    <name type="scientific">Methylocucumis oryzae</name>
    <dbReference type="NCBI Taxonomy" id="1632867"/>
    <lineage>
        <taxon>Bacteria</taxon>
        <taxon>Pseudomonadati</taxon>
        <taxon>Pseudomonadota</taxon>
        <taxon>Gammaproteobacteria</taxon>
        <taxon>Methylococcales</taxon>
        <taxon>Methylococcaceae</taxon>
        <taxon>Methylocucumis</taxon>
    </lineage>
</organism>
<evidence type="ECO:0000256" key="4">
    <source>
        <dbReference type="SAM" id="Coils"/>
    </source>
</evidence>
<dbReference type="PANTHER" id="PTHR30469">
    <property type="entry name" value="MULTIDRUG RESISTANCE PROTEIN MDTA"/>
    <property type="match status" value="1"/>
</dbReference>
<dbReference type="Gene3D" id="2.40.50.100">
    <property type="match status" value="1"/>
</dbReference>
<reference evidence="8 9" key="2">
    <citation type="journal article" date="2016" name="Microb. Ecol.">
        <title>Genome Characteristics of a Novel Type I Methanotroph (Sn10-6) Isolated from a Flooded Indian Rice Field.</title>
        <authorList>
            <person name="Rahalkar M.C."/>
            <person name="Pandit P.S."/>
            <person name="Dhakephalkar P.K."/>
            <person name="Pore S."/>
            <person name="Arora P."/>
            <person name="Kapse N."/>
        </authorList>
    </citation>
    <scope>NUCLEOTIDE SEQUENCE [LARGE SCALE GENOMIC DNA]</scope>
    <source>
        <strain evidence="8 9">Sn10-6</strain>
    </source>
</reference>
<keyword evidence="3" id="KW-0813">Transport</keyword>
<dbReference type="Gene3D" id="2.40.30.170">
    <property type="match status" value="1"/>
</dbReference>
<dbReference type="RefSeq" id="WP_045780376.1">
    <property type="nucleotide sequence ID" value="NZ_LAJX01000239.1"/>
</dbReference>
<evidence type="ECO:0000259" key="6">
    <source>
        <dbReference type="Pfam" id="PF25917"/>
    </source>
</evidence>
<accession>A0A0F3IFQ4</accession>
<feature type="signal peptide" evidence="5">
    <location>
        <begin position="1"/>
        <end position="29"/>
    </location>
</feature>
<dbReference type="SUPFAM" id="SSF111369">
    <property type="entry name" value="HlyD-like secretion proteins"/>
    <property type="match status" value="1"/>
</dbReference>
<dbReference type="PANTHER" id="PTHR30469:SF12">
    <property type="entry name" value="MULTIDRUG RESISTANCE PROTEIN MDTA"/>
    <property type="match status" value="1"/>
</dbReference>
<keyword evidence="9" id="KW-1185">Reference proteome</keyword>
<dbReference type="InterPro" id="IPR058625">
    <property type="entry name" value="MdtA-like_BSH"/>
</dbReference>
<dbReference type="EMBL" id="LAJX01000239">
    <property type="protein sequence ID" value="KJV05378.1"/>
    <property type="molecule type" value="Genomic_DNA"/>
</dbReference>
<gene>
    <name evidence="8" type="ORF">VZ94_18630</name>
</gene>
<comment type="subcellular location">
    <subcellularLocation>
        <location evidence="1">Cell envelope</location>
    </subcellularLocation>
</comment>
<dbReference type="InterPro" id="IPR006143">
    <property type="entry name" value="RND_pump_MFP"/>
</dbReference>
<feature type="coiled-coil region" evidence="4">
    <location>
        <begin position="111"/>
        <end position="179"/>
    </location>
</feature>